<evidence type="ECO:0000313" key="1">
    <source>
        <dbReference type="EMBL" id="TCL47338.1"/>
    </source>
</evidence>
<comment type="caution">
    <text evidence="1">The sequence shown here is derived from an EMBL/GenBank/DDBJ whole genome shotgun (WGS) entry which is preliminary data.</text>
</comment>
<sequence>MNKEIEQQYGLRVRQIENRARYRTFTQGNALYIIAPTTESEMELQELWQMGTYLLMKGDHTVASLLPTRSGNMVGKVNGETVTLWKGSVHERNKQMAKELAKLHQRGRTYPYPVQFHKRIGEWKDLWSRRLDQLEQFWKNKMKKHPENEFDKQFFESFPYYLGLTENAIQYLVDTELDDFPQPVDSATICHHRFRSSIWEDMIVKIPLDWVYDHCARDLSEWIREQWLHSSDEAEIHSFLSDYERISPLSRFSWRLIYARLLFPLHYFECVEGYYLAKDERERKRYEIELYNILDKTNEYERCLGRFHDLLKHRAMSFHLPTIHWLKN</sequence>
<protein>
    <submittedName>
        <fullName evidence="1">Spore coat protein YutH</fullName>
    </submittedName>
</protein>
<dbReference type="GO" id="GO:0042601">
    <property type="term" value="C:endospore-forming forespore"/>
    <property type="evidence" value="ECO:0007669"/>
    <property type="project" value="TreeGrafter"/>
</dbReference>
<dbReference type="Gene3D" id="3.30.200.20">
    <property type="entry name" value="Phosphorylase Kinase, domain 1"/>
    <property type="match status" value="1"/>
</dbReference>
<accession>A0A4R1QC70</accession>
<dbReference type="Gene3D" id="3.90.1200.10">
    <property type="match status" value="1"/>
</dbReference>
<dbReference type="InterPro" id="IPR014254">
    <property type="entry name" value="Spore_coat_YutH"/>
</dbReference>
<dbReference type="RefSeq" id="WP_165871777.1">
    <property type="nucleotide sequence ID" value="NZ_BSVG01000005.1"/>
</dbReference>
<organism evidence="1 2">
    <name type="scientific">Thermolongibacillus altinsuensis</name>
    <dbReference type="NCBI Taxonomy" id="575256"/>
    <lineage>
        <taxon>Bacteria</taxon>
        <taxon>Bacillati</taxon>
        <taxon>Bacillota</taxon>
        <taxon>Bacilli</taxon>
        <taxon>Bacillales</taxon>
        <taxon>Anoxybacillaceae</taxon>
        <taxon>Thermolongibacillus</taxon>
    </lineage>
</organism>
<evidence type="ECO:0000313" key="2">
    <source>
        <dbReference type="Proteomes" id="UP000295658"/>
    </source>
</evidence>
<dbReference type="PANTHER" id="PTHR39179:SF2">
    <property type="entry name" value="ENDOSPORE COAT-ASSOCIATED PROTEIN YUTH"/>
    <property type="match status" value="1"/>
</dbReference>
<dbReference type="PANTHER" id="PTHR39179">
    <property type="entry name" value="SPORE COAT PROTEIN I"/>
    <property type="match status" value="1"/>
</dbReference>
<dbReference type="SUPFAM" id="SSF56112">
    <property type="entry name" value="Protein kinase-like (PK-like)"/>
    <property type="match status" value="1"/>
</dbReference>
<keyword evidence="1" id="KW-0167">Capsid protein</keyword>
<proteinExistence type="predicted"/>
<dbReference type="NCBIfam" id="TIGR02905">
    <property type="entry name" value="spore_yutH"/>
    <property type="match status" value="1"/>
</dbReference>
<gene>
    <name evidence="1" type="ORF">EDD69_11248</name>
</gene>
<dbReference type="InterPro" id="IPR011009">
    <property type="entry name" value="Kinase-like_dom_sf"/>
</dbReference>
<name>A0A4R1QC70_9BACL</name>
<dbReference type="EMBL" id="SLUL01000012">
    <property type="protein sequence ID" value="TCL47338.1"/>
    <property type="molecule type" value="Genomic_DNA"/>
</dbReference>
<dbReference type="AlphaFoldDB" id="A0A4R1QC70"/>
<dbReference type="InterPro" id="IPR047175">
    <property type="entry name" value="CotS-like"/>
</dbReference>
<keyword evidence="2" id="KW-1185">Reference proteome</keyword>
<keyword evidence="1" id="KW-0946">Virion</keyword>
<dbReference type="Proteomes" id="UP000295658">
    <property type="component" value="Unassembled WGS sequence"/>
</dbReference>
<reference evidence="1 2" key="1">
    <citation type="submission" date="2019-03" db="EMBL/GenBank/DDBJ databases">
        <title>Genomic Encyclopedia of Type Strains, Phase IV (KMG-IV): sequencing the most valuable type-strain genomes for metagenomic binning, comparative biology and taxonomic classification.</title>
        <authorList>
            <person name="Goeker M."/>
        </authorList>
    </citation>
    <scope>NUCLEOTIDE SEQUENCE [LARGE SCALE GENOMIC DNA]</scope>
    <source>
        <strain evidence="1 2">DSM 24979</strain>
    </source>
</reference>